<feature type="transmembrane region" description="Helical" evidence="9">
    <location>
        <begin position="267"/>
        <end position="286"/>
    </location>
</feature>
<keyword evidence="3" id="KW-0813">Transport</keyword>
<protein>
    <recommendedName>
        <fullName evidence="10">t-SNARE coiled-coil homology domain-containing protein</fullName>
    </recommendedName>
</protein>
<dbReference type="GO" id="GO:0006906">
    <property type="term" value="P:vesicle fusion"/>
    <property type="evidence" value="ECO:0007669"/>
    <property type="project" value="TreeGrafter"/>
</dbReference>
<evidence type="ECO:0000256" key="8">
    <source>
        <dbReference type="SAM" id="MobiDB-lite"/>
    </source>
</evidence>
<dbReference type="InterPro" id="IPR000727">
    <property type="entry name" value="T_SNARE_dom"/>
</dbReference>
<dbReference type="SUPFAM" id="SSF47661">
    <property type="entry name" value="t-snare proteins"/>
    <property type="match status" value="1"/>
</dbReference>
<dbReference type="GO" id="GO:0006886">
    <property type="term" value="P:intracellular protein transport"/>
    <property type="evidence" value="ECO:0007669"/>
    <property type="project" value="TreeGrafter"/>
</dbReference>
<evidence type="ECO:0000256" key="9">
    <source>
        <dbReference type="SAM" id="Phobius"/>
    </source>
</evidence>
<keyword evidence="6" id="KW-0175">Coiled coil</keyword>
<dbReference type="GO" id="GO:0005484">
    <property type="term" value="F:SNAP receptor activity"/>
    <property type="evidence" value="ECO:0007669"/>
    <property type="project" value="TreeGrafter"/>
</dbReference>
<evidence type="ECO:0000313" key="11">
    <source>
        <dbReference type="EMBL" id="CAE8629374.1"/>
    </source>
</evidence>
<name>A0A813GU97_POLGL</name>
<dbReference type="Pfam" id="PF05739">
    <property type="entry name" value="SNARE"/>
    <property type="match status" value="1"/>
</dbReference>
<dbReference type="PANTHER" id="PTHR19957">
    <property type="entry name" value="SYNTAXIN"/>
    <property type="match status" value="1"/>
</dbReference>
<feature type="domain" description="T-SNARE coiled-coil homology" evidence="10">
    <location>
        <begin position="195"/>
        <end position="257"/>
    </location>
</feature>
<keyword evidence="5 9" id="KW-1133">Transmembrane helix</keyword>
<dbReference type="Proteomes" id="UP000654075">
    <property type="component" value="Unassembled WGS sequence"/>
</dbReference>
<comment type="subcellular location">
    <subcellularLocation>
        <location evidence="1">Membrane</location>
        <topology evidence="1">Single-pass type IV membrane protein</topology>
    </subcellularLocation>
</comment>
<sequence length="287" mass="31995">MGVVDRTDEFRQMMMELSAKGGIGINSFDGPSQQAQSELNVWSAEIGTDIHQASLKVQELRKMARQKGIFNDQTSEIQELTFGVKQDIQMLNQKIEALESKAKGTGPNKSSQAHSSNMVTTLKTRLLEVTKDFKDALEDRTKALEQQDKRRQMYSSGNGAAANPFAQRQRPSPSGNSDDLEGGGGAQAMSLQQGQGYHSSRAEAVQSVQRTIGELAQMFQKMAVMVTAQEEMIMRIDHDVDDTMSNVEAGRDNLLQYFHYISSNRALIIKVFLILIFFVIFFIVFLA</sequence>
<evidence type="ECO:0000256" key="5">
    <source>
        <dbReference type="ARBA" id="ARBA00022989"/>
    </source>
</evidence>
<dbReference type="AlphaFoldDB" id="A0A813GU97"/>
<dbReference type="OMA" id="EHNHNVV"/>
<evidence type="ECO:0000256" key="2">
    <source>
        <dbReference type="ARBA" id="ARBA00009063"/>
    </source>
</evidence>
<dbReference type="GO" id="GO:0006888">
    <property type="term" value="P:endoplasmic reticulum to Golgi vesicle-mediated transport"/>
    <property type="evidence" value="ECO:0007669"/>
    <property type="project" value="TreeGrafter"/>
</dbReference>
<comment type="similarity">
    <text evidence="2">Belongs to the syntaxin family.</text>
</comment>
<keyword evidence="7 9" id="KW-0472">Membrane</keyword>
<dbReference type="GO" id="GO:0031201">
    <property type="term" value="C:SNARE complex"/>
    <property type="evidence" value="ECO:0007669"/>
    <property type="project" value="TreeGrafter"/>
</dbReference>
<dbReference type="PANTHER" id="PTHR19957:SF3">
    <property type="entry name" value="SYNTAXIN-5"/>
    <property type="match status" value="1"/>
</dbReference>
<dbReference type="EMBL" id="CAJNNV010029633">
    <property type="protein sequence ID" value="CAE8629374.1"/>
    <property type="molecule type" value="Genomic_DNA"/>
</dbReference>
<dbReference type="SMART" id="SM00397">
    <property type="entry name" value="t_SNARE"/>
    <property type="match status" value="1"/>
</dbReference>
<dbReference type="GO" id="GO:0048278">
    <property type="term" value="P:vesicle docking"/>
    <property type="evidence" value="ECO:0007669"/>
    <property type="project" value="TreeGrafter"/>
</dbReference>
<evidence type="ECO:0000256" key="3">
    <source>
        <dbReference type="ARBA" id="ARBA00022448"/>
    </source>
</evidence>
<organism evidence="11 12">
    <name type="scientific">Polarella glacialis</name>
    <name type="common">Dinoflagellate</name>
    <dbReference type="NCBI Taxonomy" id="89957"/>
    <lineage>
        <taxon>Eukaryota</taxon>
        <taxon>Sar</taxon>
        <taxon>Alveolata</taxon>
        <taxon>Dinophyceae</taxon>
        <taxon>Suessiales</taxon>
        <taxon>Suessiaceae</taxon>
        <taxon>Polarella</taxon>
    </lineage>
</organism>
<dbReference type="OrthoDB" id="421009at2759"/>
<dbReference type="CDD" id="cd15844">
    <property type="entry name" value="SNARE_syntaxin5"/>
    <property type="match status" value="1"/>
</dbReference>
<keyword evidence="4 9" id="KW-0812">Transmembrane</keyword>
<dbReference type="PROSITE" id="PS50192">
    <property type="entry name" value="T_SNARE"/>
    <property type="match status" value="1"/>
</dbReference>
<evidence type="ECO:0000259" key="10">
    <source>
        <dbReference type="PROSITE" id="PS50192"/>
    </source>
</evidence>
<dbReference type="InterPro" id="IPR045242">
    <property type="entry name" value="Syntaxin"/>
</dbReference>
<evidence type="ECO:0000256" key="7">
    <source>
        <dbReference type="ARBA" id="ARBA00023136"/>
    </source>
</evidence>
<evidence type="ECO:0000313" key="12">
    <source>
        <dbReference type="Proteomes" id="UP000654075"/>
    </source>
</evidence>
<dbReference type="GO" id="GO:0000139">
    <property type="term" value="C:Golgi membrane"/>
    <property type="evidence" value="ECO:0007669"/>
    <property type="project" value="TreeGrafter"/>
</dbReference>
<accession>A0A813GU97</accession>
<reference evidence="11" key="1">
    <citation type="submission" date="2021-02" db="EMBL/GenBank/DDBJ databases">
        <authorList>
            <person name="Dougan E. K."/>
            <person name="Rhodes N."/>
            <person name="Thang M."/>
            <person name="Chan C."/>
        </authorList>
    </citation>
    <scope>NUCLEOTIDE SEQUENCE</scope>
</reference>
<evidence type="ECO:0000256" key="6">
    <source>
        <dbReference type="ARBA" id="ARBA00023054"/>
    </source>
</evidence>
<evidence type="ECO:0000256" key="4">
    <source>
        <dbReference type="ARBA" id="ARBA00022692"/>
    </source>
</evidence>
<feature type="region of interest" description="Disordered" evidence="8">
    <location>
        <begin position="145"/>
        <end position="193"/>
    </location>
</feature>
<dbReference type="GO" id="GO:0000149">
    <property type="term" value="F:SNARE binding"/>
    <property type="evidence" value="ECO:0007669"/>
    <property type="project" value="TreeGrafter"/>
</dbReference>
<gene>
    <name evidence="11" type="ORF">PGLA1383_LOCUS45878</name>
</gene>
<proteinExistence type="inferred from homology"/>
<keyword evidence="12" id="KW-1185">Reference proteome</keyword>
<dbReference type="Gene3D" id="1.20.58.70">
    <property type="match status" value="1"/>
</dbReference>
<evidence type="ECO:0000256" key="1">
    <source>
        <dbReference type="ARBA" id="ARBA00004211"/>
    </source>
</evidence>
<comment type="caution">
    <text evidence="11">The sequence shown here is derived from an EMBL/GenBank/DDBJ whole genome shotgun (WGS) entry which is preliminary data.</text>
</comment>
<dbReference type="InterPro" id="IPR010989">
    <property type="entry name" value="SNARE"/>
</dbReference>